<keyword evidence="1" id="KW-0808">Transferase</keyword>
<gene>
    <name evidence="1" type="ORF">ACFSCW_10120</name>
</gene>
<keyword evidence="2" id="KW-1185">Reference proteome</keyword>
<dbReference type="RefSeq" id="WP_380888867.1">
    <property type="nucleotide sequence ID" value="NZ_JBHUDY010000001.1"/>
</dbReference>
<dbReference type="Gene3D" id="2.170.270.10">
    <property type="entry name" value="SET domain"/>
    <property type="match status" value="1"/>
</dbReference>
<accession>A0ABW4I3Z0</accession>
<dbReference type="InterPro" id="IPR046341">
    <property type="entry name" value="SET_dom_sf"/>
</dbReference>
<sequence length="150" mass="16889">MMMVETELRPSGIHGIGVFLLEPVPKGGLIWRFDSRIDRVYSEQEMASLPPIAQHYLRIYSTWHEAARLWVLCGDNGRHFNHASTPNTVSDGIAFGTDIAAFDLPEGAELTSDYATICDHSRLHGLDFERNGARRHVARPSLDQSVFREP</sequence>
<dbReference type="EC" id="2.1.1.-" evidence="1"/>
<organism evidence="1 2">
    <name type="scientific">Sphingomonas tabacisoli</name>
    <dbReference type="NCBI Taxonomy" id="2249466"/>
    <lineage>
        <taxon>Bacteria</taxon>
        <taxon>Pseudomonadati</taxon>
        <taxon>Pseudomonadota</taxon>
        <taxon>Alphaproteobacteria</taxon>
        <taxon>Sphingomonadales</taxon>
        <taxon>Sphingomonadaceae</taxon>
        <taxon>Sphingomonas</taxon>
    </lineage>
</organism>
<dbReference type="EMBL" id="JBHUDY010000001">
    <property type="protein sequence ID" value="MFD1612156.1"/>
    <property type="molecule type" value="Genomic_DNA"/>
</dbReference>
<reference evidence="2" key="1">
    <citation type="journal article" date="2019" name="Int. J. Syst. Evol. Microbiol.">
        <title>The Global Catalogue of Microorganisms (GCM) 10K type strain sequencing project: providing services to taxonomists for standard genome sequencing and annotation.</title>
        <authorList>
            <consortium name="The Broad Institute Genomics Platform"/>
            <consortium name="The Broad Institute Genome Sequencing Center for Infectious Disease"/>
            <person name="Wu L."/>
            <person name="Ma J."/>
        </authorList>
    </citation>
    <scope>NUCLEOTIDE SEQUENCE [LARGE SCALE GENOMIC DNA]</scope>
    <source>
        <strain evidence="2">CGMCC 1.16275</strain>
    </source>
</reference>
<protein>
    <submittedName>
        <fullName evidence="1">SET domain-containing protein</fullName>
        <ecNumber evidence="1">2.1.1.-</ecNumber>
    </submittedName>
</protein>
<evidence type="ECO:0000313" key="2">
    <source>
        <dbReference type="Proteomes" id="UP001597115"/>
    </source>
</evidence>
<name>A0ABW4I3Z0_9SPHN</name>
<evidence type="ECO:0000313" key="1">
    <source>
        <dbReference type="EMBL" id="MFD1612156.1"/>
    </source>
</evidence>
<dbReference type="GO" id="GO:0032259">
    <property type="term" value="P:methylation"/>
    <property type="evidence" value="ECO:0007669"/>
    <property type="project" value="UniProtKB-KW"/>
</dbReference>
<dbReference type="Proteomes" id="UP001597115">
    <property type="component" value="Unassembled WGS sequence"/>
</dbReference>
<keyword evidence="1" id="KW-0489">Methyltransferase</keyword>
<dbReference type="GO" id="GO:0008168">
    <property type="term" value="F:methyltransferase activity"/>
    <property type="evidence" value="ECO:0007669"/>
    <property type="project" value="UniProtKB-KW"/>
</dbReference>
<proteinExistence type="predicted"/>
<comment type="caution">
    <text evidence="1">The sequence shown here is derived from an EMBL/GenBank/DDBJ whole genome shotgun (WGS) entry which is preliminary data.</text>
</comment>
<dbReference type="SUPFAM" id="SSF82199">
    <property type="entry name" value="SET domain"/>
    <property type="match status" value="1"/>
</dbReference>